<keyword evidence="2" id="KW-0813">Transport</keyword>
<dbReference type="EMBL" id="DTCM01000065">
    <property type="protein sequence ID" value="HGL41018.1"/>
    <property type="molecule type" value="Genomic_DNA"/>
</dbReference>
<dbReference type="CDD" id="cd03224">
    <property type="entry name" value="ABC_TM1139_LivF_branched"/>
    <property type="match status" value="1"/>
</dbReference>
<dbReference type="InterPro" id="IPR003439">
    <property type="entry name" value="ABC_transporter-like_ATP-bd"/>
</dbReference>
<evidence type="ECO:0000256" key="1">
    <source>
        <dbReference type="ARBA" id="ARBA00005417"/>
    </source>
</evidence>
<dbReference type="Pfam" id="PF00005">
    <property type="entry name" value="ABC_tran"/>
    <property type="match status" value="1"/>
</dbReference>
<sequence length="233" mass="25733">MLEVRKLNVAYGRLQVLWDINISLSTNNVVGIIGPNGAGKTTLLKTIAGTIKPLSGEINYMGQKINGLPAHERVKQGIVYVPDSSGVFGKMSVYDNLILGAYLKRDQLNETLKFVYELFPTLHERRNQRAGTLSGGEKQMLVIARALMVKPKVLLLDEPSTGLSPIAVKNLFTSLEKLLSTTDLSIILVEQDVGRALKISKYVYLMEGGHVRDEGPSNEFSKVEKLRKFYVGA</sequence>
<dbReference type="InterPro" id="IPR027417">
    <property type="entry name" value="P-loop_NTPase"/>
</dbReference>
<keyword evidence="5" id="KW-0029">Amino-acid transport</keyword>
<dbReference type="GO" id="GO:0015807">
    <property type="term" value="P:L-amino acid transport"/>
    <property type="evidence" value="ECO:0007669"/>
    <property type="project" value="TreeGrafter"/>
</dbReference>
<evidence type="ECO:0000256" key="3">
    <source>
        <dbReference type="ARBA" id="ARBA00022741"/>
    </source>
</evidence>
<dbReference type="EMBL" id="DTAD01000075">
    <property type="protein sequence ID" value="HGN90835.1"/>
    <property type="molecule type" value="Genomic_DNA"/>
</dbReference>
<dbReference type="EMBL" id="DRXG01000113">
    <property type="protein sequence ID" value="HHN52701.1"/>
    <property type="molecule type" value="Genomic_DNA"/>
</dbReference>
<dbReference type="Gene3D" id="3.40.50.300">
    <property type="entry name" value="P-loop containing nucleotide triphosphate hydrolases"/>
    <property type="match status" value="1"/>
</dbReference>
<evidence type="ECO:0000313" key="7">
    <source>
        <dbReference type="EMBL" id="HGL41018.1"/>
    </source>
</evidence>
<proteinExistence type="inferred from homology"/>
<accession>A0A7C4I7F7</accession>
<dbReference type="PANTHER" id="PTHR43820:SF4">
    <property type="entry name" value="HIGH-AFFINITY BRANCHED-CHAIN AMINO ACID TRANSPORT ATP-BINDING PROTEIN LIVF"/>
    <property type="match status" value="1"/>
</dbReference>
<evidence type="ECO:0000256" key="4">
    <source>
        <dbReference type="ARBA" id="ARBA00022840"/>
    </source>
</evidence>
<reference evidence="8" key="1">
    <citation type="journal article" date="2020" name="mSystems">
        <title>Genome- and Community-Level Interaction Insights into Carbon Utilization and Element Cycling Functions of Hydrothermarchaeota in Hydrothermal Sediment.</title>
        <authorList>
            <person name="Zhou Z."/>
            <person name="Liu Y."/>
            <person name="Xu W."/>
            <person name="Pan J."/>
            <person name="Luo Z.H."/>
            <person name="Li M."/>
        </authorList>
    </citation>
    <scope>NUCLEOTIDE SEQUENCE [LARGE SCALE GENOMIC DNA]</scope>
    <source>
        <strain evidence="9">SpSt-1073</strain>
        <strain evidence="8">SpSt-613</strain>
        <strain evidence="7">SpSt-669</strain>
    </source>
</reference>
<dbReference type="PANTHER" id="PTHR43820">
    <property type="entry name" value="HIGH-AFFINITY BRANCHED-CHAIN AMINO ACID TRANSPORT ATP-BINDING PROTEIN LIVF"/>
    <property type="match status" value="1"/>
</dbReference>
<dbReference type="PROSITE" id="PS50893">
    <property type="entry name" value="ABC_TRANSPORTER_2"/>
    <property type="match status" value="1"/>
</dbReference>
<dbReference type="GO" id="GO:0016887">
    <property type="term" value="F:ATP hydrolysis activity"/>
    <property type="evidence" value="ECO:0007669"/>
    <property type="project" value="InterPro"/>
</dbReference>
<comment type="caution">
    <text evidence="8">The sequence shown here is derived from an EMBL/GenBank/DDBJ whole genome shotgun (WGS) entry which is preliminary data.</text>
</comment>
<evidence type="ECO:0000313" key="8">
    <source>
        <dbReference type="EMBL" id="HGN90835.1"/>
    </source>
</evidence>
<dbReference type="InterPro" id="IPR052156">
    <property type="entry name" value="BCAA_Transport_ATP-bd_LivF"/>
</dbReference>
<keyword evidence="3" id="KW-0547">Nucleotide-binding</keyword>
<comment type="similarity">
    <text evidence="1">Belongs to the ABC transporter superfamily.</text>
</comment>
<evidence type="ECO:0000313" key="9">
    <source>
        <dbReference type="EMBL" id="HHN52701.1"/>
    </source>
</evidence>
<dbReference type="InterPro" id="IPR003593">
    <property type="entry name" value="AAA+_ATPase"/>
</dbReference>
<keyword evidence="4 8" id="KW-0067">ATP-binding</keyword>
<gene>
    <name evidence="9" type="ORF">ENM30_05255</name>
    <name evidence="8" type="ORF">ENT82_06915</name>
    <name evidence="7" type="ORF">ENU43_05085</name>
</gene>
<organism evidence="8">
    <name type="scientific">Caldiarchaeum subterraneum</name>
    <dbReference type="NCBI Taxonomy" id="311458"/>
    <lineage>
        <taxon>Archaea</taxon>
        <taxon>Nitrososphaerota</taxon>
        <taxon>Candidatus Caldarchaeales</taxon>
        <taxon>Candidatus Caldarchaeaceae</taxon>
        <taxon>Candidatus Caldarchaeum</taxon>
    </lineage>
</organism>
<name>A0A7C4I7F7_CALS0</name>
<dbReference type="SUPFAM" id="SSF52540">
    <property type="entry name" value="P-loop containing nucleoside triphosphate hydrolases"/>
    <property type="match status" value="1"/>
</dbReference>
<dbReference type="GO" id="GO:0005524">
    <property type="term" value="F:ATP binding"/>
    <property type="evidence" value="ECO:0007669"/>
    <property type="project" value="UniProtKB-KW"/>
</dbReference>
<dbReference type="InterPro" id="IPR017871">
    <property type="entry name" value="ABC_transporter-like_CS"/>
</dbReference>
<dbReference type="GO" id="GO:0015658">
    <property type="term" value="F:branched-chain amino acid transmembrane transporter activity"/>
    <property type="evidence" value="ECO:0007669"/>
    <property type="project" value="TreeGrafter"/>
</dbReference>
<evidence type="ECO:0000256" key="2">
    <source>
        <dbReference type="ARBA" id="ARBA00022448"/>
    </source>
</evidence>
<evidence type="ECO:0000259" key="6">
    <source>
        <dbReference type="PROSITE" id="PS50893"/>
    </source>
</evidence>
<protein>
    <submittedName>
        <fullName evidence="8">ABC transporter ATP-binding protein</fullName>
    </submittedName>
</protein>
<dbReference type="SMART" id="SM00382">
    <property type="entry name" value="AAA"/>
    <property type="match status" value="1"/>
</dbReference>
<evidence type="ECO:0000256" key="5">
    <source>
        <dbReference type="ARBA" id="ARBA00022970"/>
    </source>
</evidence>
<dbReference type="AlphaFoldDB" id="A0A7C4I7F7"/>
<feature type="domain" description="ABC transporter" evidence="6">
    <location>
        <begin position="2"/>
        <end position="233"/>
    </location>
</feature>
<dbReference type="PROSITE" id="PS00211">
    <property type="entry name" value="ABC_TRANSPORTER_1"/>
    <property type="match status" value="1"/>
</dbReference>